<reference evidence="2" key="1">
    <citation type="journal article" date="2022" name="Mol. Ecol. Resour.">
        <title>The genomes of chicory, endive, great burdock and yacon provide insights into Asteraceae palaeo-polyploidization history and plant inulin production.</title>
        <authorList>
            <person name="Fan W."/>
            <person name="Wang S."/>
            <person name="Wang H."/>
            <person name="Wang A."/>
            <person name="Jiang F."/>
            <person name="Liu H."/>
            <person name="Zhao H."/>
            <person name="Xu D."/>
            <person name="Zhang Y."/>
        </authorList>
    </citation>
    <scope>NUCLEOTIDE SEQUENCE [LARGE SCALE GENOMIC DNA]</scope>
    <source>
        <strain evidence="2">cv. Punajuju</strain>
    </source>
</reference>
<reference evidence="1 2" key="2">
    <citation type="journal article" date="2022" name="Mol. Ecol. Resour.">
        <title>The genomes of chicory, endive, great burdock and yacon provide insights into Asteraceae paleo-polyploidization history and plant inulin production.</title>
        <authorList>
            <person name="Fan W."/>
            <person name="Wang S."/>
            <person name="Wang H."/>
            <person name="Wang A."/>
            <person name="Jiang F."/>
            <person name="Liu H."/>
            <person name="Zhao H."/>
            <person name="Xu D."/>
            <person name="Zhang Y."/>
        </authorList>
    </citation>
    <scope>NUCLEOTIDE SEQUENCE [LARGE SCALE GENOMIC DNA]</scope>
    <source>
        <strain evidence="2">cv. Punajuju</strain>
        <tissue evidence="1">Leaves</tissue>
    </source>
</reference>
<sequence>MELTPLGKSRDRKNPLVLRDDDELESFPLINEPGERSGTKMSEPYNYEPIISGGSPGAPIKPFGKCGHPDNTNEANDHRSVLVTQSSTNHGNATLQSSSTNHTREDSFYVPTATEDADAEEEKLMPAYDTVALAIFLIAATSDIRFYITGALPLHVSSGNVALPPNPNTNNIC</sequence>
<accession>A0ACB9F1D1</accession>
<protein>
    <submittedName>
        <fullName evidence="1">Uncharacterized protein</fullName>
    </submittedName>
</protein>
<organism evidence="1 2">
    <name type="scientific">Cichorium intybus</name>
    <name type="common">Chicory</name>
    <dbReference type="NCBI Taxonomy" id="13427"/>
    <lineage>
        <taxon>Eukaryota</taxon>
        <taxon>Viridiplantae</taxon>
        <taxon>Streptophyta</taxon>
        <taxon>Embryophyta</taxon>
        <taxon>Tracheophyta</taxon>
        <taxon>Spermatophyta</taxon>
        <taxon>Magnoliopsida</taxon>
        <taxon>eudicotyledons</taxon>
        <taxon>Gunneridae</taxon>
        <taxon>Pentapetalae</taxon>
        <taxon>asterids</taxon>
        <taxon>campanulids</taxon>
        <taxon>Asterales</taxon>
        <taxon>Asteraceae</taxon>
        <taxon>Cichorioideae</taxon>
        <taxon>Cichorieae</taxon>
        <taxon>Cichoriinae</taxon>
        <taxon>Cichorium</taxon>
    </lineage>
</organism>
<evidence type="ECO:0000313" key="1">
    <source>
        <dbReference type="EMBL" id="KAI3764690.1"/>
    </source>
</evidence>
<evidence type="ECO:0000313" key="2">
    <source>
        <dbReference type="Proteomes" id="UP001055811"/>
    </source>
</evidence>
<name>A0ACB9F1D1_CICIN</name>
<keyword evidence="2" id="KW-1185">Reference proteome</keyword>
<comment type="caution">
    <text evidence="1">The sequence shown here is derived from an EMBL/GenBank/DDBJ whole genome shotgun (WGS) entry which is preliminary data.</text>
</comment>
<proteinExistence type="predicted"/>
<dbReference type="EMBL" id="CM042011">
    <property type="protein sequence ID" value="KAI3764690.1"/>
    <property type="molecule type" value="Genomic_DNA"/>
</dbReference>
<dbReference type="Proteomes" id="UP001055811">
    <property type="component" value="Linkage Group LG03"/>
</dbReference>
<gene>
    <name evidence="1" type="ORF">L2E82_14701</name>
</gene>